<proteinExistence type="predicted"/>
<dbReference type="Proteomes" id="UP001500655">
    <property type="component" value="Unassembled WGS sequence"/>
</dbReference>
<sequence>MRRGSGSVPGVQPDDAYWRRPAEEGDPQRPAADADRPTYTGPPPSNPPPTGWRPEHITQPPPPRSLPPQDHDRIDTAEARAKGLTLGVAILAGAVLIVLVCVLCARFLF</sequence>
<gene>
    <name evidence="3" type="ORF">GCM10009681_51790</name>
</gene>
<keyword evidence="2" id="KW-0472">Membrane</keyword>
<accession>A0ABP4XCI0</accession>
<evidence type="ECO:0000313" key="3">
    <source>
        <dbReference type="EMBL" id="GAA1773924.1"/>
    </source>
</evidence>
<protein>
    <submittedName>
        <fullName evidence="3">Uncharacterized protein</fullName>
    </submittedName>
</protein>
<dbReference type="EMBL" id="BAAALS010000037">
    <property type="protein sequence ID" value="GAA1773924.1"/>
    <property type="molecule type" value="Genomic_DNA"/>
</dbReference>
<evidence type="ECO:0000256" key="2">
    <source>
        <dbReference type="SAM" id="Phobius"/>
    </source>
</evidence>
<name>A0ABP4XCI0_9ACTN</name>
<feature type="transmembrane region" description="Helical" evidence="2">
    <location>
        <begin position="83"/>
        <end position="108"/>
    </location>
</feature>
<organism evidence="3 4">
    <name type="scientific">Luedemannella helvata</name>
    <dbReference type="NCBI Taxonomy" id="349315"/>
    <lineage>
        <taxon>Bacteria</taxon>
        <taxon>Bacillati</taxon>
        <taxon>Actinomycetota</taxon>
        <taxon>Actinomycetes</taxon>
        <taxon>Micromonosporales</taxon>
        <taxon>Micromonosporaceae</taxon>
        <taxon>Luedemannella</taxon>
    </lineage>
</organism>
<feature type="compositionally biased region" description="Basic and acidic residues" evidence="1">
    <location>
        <begin position="16"/>
        <end position="36"/>
    </location>
</feature>
<keyword evidence="4" id="KW-1185">Reference proteome</keyword>
<keyword evidence="2" id="KW-1133">Transmembrane helix</keyword>
<evidence type="ECO:0000313" key="4">
    <source>
        <dbReference type="Proteomes" id="UP001500655"/>
    </source>
</evidence>
<comment type="caution">
    <text evidence="3">The sequence shown here is derived from an EMBL/GenBank/DDBJ whole genome shotgun (WGS) entry which is preliminary data.</text>
</comment>
<reference evidence="4" key="1">
    <citation type="journal article" date="2019" name="Int. J. Syst. Evol. Microbiol.">
        <title>The Global Catalogue of Microorganisms (GCM) 10K type strain sequencing project: providing services to taxonomists for standard genome sequencing and annotation.</title>
        <authorList>
            <consortium name="The Broad Institute Genomics Platform"/>
            <consortium name="The Broad Institute Genome Sequencing Center for Infectious Disease"/>
            <person name="Wu L."/>
            <person name="Ma J."/>
        </authorList>
    </citation>
    <scope>NUCLEOTIDE SEQUENCE [LARGE SCALE GENOMIC DNA]</scope>
    <source>
        <strain evidence="4">JCM 13249</strain>
    </source>
</reference>
<feature type="region of interest" description="Disordered" evidence="1">
    <location>
        <begin position="1"/>
        <end position="74"/>
    </location>
</feature>
<evidence type="ECO:0000256" key="1">
    <source>
        <dbReference type="SAM" id="MobiDB-lite"/>
    </source>
</evidence>
<keyword evidence="2" id="KW-0812">Transmembrane</keyword>
<feature type="compositionally biased region" description="Pro residues" evidence="1">
    <location>
        <begin position="40"/>
        <end position="51"/>
    </location>
</feature>